<dbReference type="InterPro" id="IPR015424">
    <property type="entry name" value="PyrdxlP-dep_Trfase"/>
</dbReference>
<dbReference type="PANTHER" id="PTHR43586">
    <property type="entry name" value="CYSTEINE DESULFURASE"/>
    <property type="match status" value="1"/>
</dbReference>
<comment type="cofactor">
    <cofactor evidence="1">
        <name>pyridoxal 5'-phosphate</name>
        <dbReference type="ChEBI" id="CHEBI:597326"/>
    </cofactor>
</comment>
<dbReference type="Proteomes" id="UP000020977">
    <property type="component" value="Unassembled WGS sequence"/>
</dbReference>
<dbReference type="InterPro" id="IPR015421">
    <property type="entry name" value="PyrdxlP-dep_Trfase_major"/>
</dbReference>
<dbReference type="PANTHER" id="PTHR43586:SF8">
    <property type="entry name" value="CYSTEINE DESULFURASE 1, CHLOROPLASTIC"/>
    <property type="match status" value="1"/>
</dbReference>
<evidence type="ECO:0000256" key="2">
    <source>
        <dbReference type="ARBA" id="ARBA00022898"/>
    </source>
</evidence>
<sequence>MTNYKQFFPFLNKVTYLDSAAMTQKPISVIEKINHFYTNCAVNTHSSNSKIAFENLQILNQTREKIAKLIDGFAEEIIFTSGTTESINVFANMIKKFIKRGDEILLSPLNHSSNLLVWVKIAQKVGAKIVYSTKIIDKISPKTGVIALTQANNSILVDLDLAKIWEKAIKNGAFVINDATQSINFQKVSMNFCHALAFSSNKFYGPTGLGVLAIKNYLMEELEPVKFGGGIIRKFDNKNLLFYNDYRKFEAGTLNFAAIWGLNAAIDFINQIGIETIYKKIKILADYLYEKLEKIDDIEIFSKKGDHIIIFNIKGFSAQDVASYLGNNDIYVRSGNFCVPLLKKVLKNDSFIRVSLGFYNDFPDIDNLIANLEEKRFLDFV</sequence>
<dbReference type="EMBL" id="JFAD01000029">
    <property type="protein sequence ID" value="EXU60926.1"/>
    <property type="molecule type" value="Genomic_DNA"/>
</dbReference>
<dbReference type="STRING" id="1188239.MOVI_5460"/>
<dbReference type="eggNOG" id="COG0520">
    <property type="taxonomic scope" value="Bacteria"/>
</dbReference>
<protein>
    <submittedName>
        <fullName evidence="4">Nitrogen fixation protein NifS</fullName>
    </submittedName>
</protein>
<comment type="caution">
    <text evidence="4">The sequence shown here is derived from an EMBL/GenBank/DDBJ whole genome shotgun (WGS) entry which is preliminary data.</text>
</comment>
<dbReference type="Gene3D" id="3.90.1150.10">
    <property type="entry name" value="Aspartate Aminotransferase, domain 1"/>
    <property type="match status" value="1"/>
</dbReference>
<dbReference type="PATRIC" id="fig|1188239.3.peg.1287"/>
<evidence type="ECO:0000313" key="4">
    <source>
        <dbReference type="EMBL" id="EXU60926.1"/>
    </source>
</evidence>
<dbReference type="Gene3D" id="3.40.640.10">
    <property type="entry name" value="Type I PLP-dependent aspartate aminotransferase-like (Major domain)"/>
    <property type="match status" value="1"/>
</dbReference>
<reference evidence="4 5" key="1">
    <citation type="submission" date="2014-03" db="EMBL/GenBank/DDBJ databases">
        <title>Genome sequence of Mycoplasma ovipneumoniae strain 14811.</title>
        <authorList>
            <person name="Sirand-Pugnet P."/>
            <person name="Breton M."/>
            <person name="Dordet-Frisoni E."/>
            <person name="Baranowski E."/>
            <person name="Barre A."/>
            <person name="Couture C."/>
            <person name="Dupuy V."/>
            <person name="Gaurivaud P."/>
            <person name="Jacob D."/>
            <person name="Lemaitre C."/>
            <person name="Manso-Silvan L."/>
            <person name="Nikolski M."/>
            <person name="Nouvel L.-X."/>
            <person name="Poumarat F."/>
            <person name="Tardy F."/>
            <person name="Thebault P."/>
            <person name="Theil S."/>
            <person name="Citti C."/>
            <person name="Thiaucourt F."/>
            <person name="Blanchard A."/>
        </authorList>
    </citation>
    <scope>NUCLEOTIDE SEQUENCE [LARGE SCALE GENOMIC DNA]</scope>
    <source>
        <strain evidence="4 5">14811</strain>
    </source>
</reference>
<dbReference type="AlphaFoldDB" id="A0A014KVB5"/>
<proteinExistence type="predicted"/>
<dbReference type="SUPFAM" id="SSF53383">
    <property type="entry name" value="PLP-dependent transferases"/>
    <property type="match status" value="1"/>
</dbReference>
<dbReference type="InterPro" id="IPR015422">
    <property type="entry name" value="PyrdxlP-dep_Trfase_small"/>
</dbReference>
<feature type="domain" description="Aminotransferase class V" evidence="3">
    <location>
        <begin position="15"/>
        <end position="368"/>
    </location>
</feature>
<gene>
    <name evidence="4" type="primary">nifS</name>
    <name evidence="4" type="ORF">MOVI_5460</name>
</gene>
<accession>A0A014KVB5</accession>
<evidence type="ECO:0000256" key="1">
    <source>
        <dbReference type="ARBA" id="ARBA00001933"/>
    </source>
</evidence>
<name>A0A014KVB5_9BACT</name>
<organism evidence="4 5">
    <name type="scientific">Mesomycoplasma ovipneumoniae 14811</name>
    <dbReference type="NCBI Taxonomy" id="1188239"/>
    <lineage>
        <taxon>Bacteria</taxon>
        <taxon>Bacillati</taxon>
        <taxon>Mycoplasmatota</taxon>
        <taxon>Mycoplasmoidales</taxon>
        <taxon>Metamycoplasmataceae</taxon>
        <taxon>Mesomycoplasma</taxon>
    </lineage>
</organism>
<dbReference type="Pfam" id="PF00266">
    <property type="entry name" value="Aminotran_5"/>
    <property type="match status" value="1"/>
</dbReference>
<evidence type="ECO:0000313" key="5">
    <source>
        <dbReference type="Proteomes" id="UP000020977"/>
    </source>
</evidence>
<dbReference type="InterPro" id="IPR000192">
    <property type="entry name" value="Aminotrans_V_dom"/>
</dbReference>
<keyword evidence="2" id="KW-0663">Pyridoxal phosphate</keyword>
<evidence type="ECO:0000259" key="3">
    <source>
        <dbReference type="Pfam" id="PF00266"/>
    </source>
</evidence>
<dbReference type="RefSeq" id="WP_044284361.1">
    <property type="nucleotide sequence ID" value="NZ_JFAD01000029.1"/>
</dbReference>